<dbReference type="RefSeq" id="WP_144974548.1">
    <property type="nucleotide sequence ID" value="NZ_CP036289.1"/>
</dbReference>
<reference evidence="3" key="1">
    <citation type="submission" date="2019-02" db="EMBL/GenBank/DDBJ databases">
        <title>Deep-cultivation of Planctomycetes and their phenomic and genomic characterization uncovers novel biology.</title>
        <authorList>
            <person name="Wiegand S."/>
            <person name="Jogler M."/>
            <person name="Boedeker C."/>
            <person name="Pinto D."/>
            <person name="Vollmers J."/>
            <person name="Rivas-Marin E."/>
            <person name="Kohn T."/>
            <person name="Peeters S.H."/>
            <person name="Heuer A."/>
            <person name="Rast P."/>
            <person name="Oberbeckmann S."/>
            <person name="Bunk B."/>
            <person name="Jeske O."/>
            <person name="Meyerdierks A."/>
            <person name="Storesund J.E."/>
            <person name="Kallscheuer N."/>
            <person name="Luecker S."/>
            <person name="Lage O.M."/>
            <person name="Pohl T."/>
            <person name="Merkel B.J."/>
            <person name="Hornburger P."/>
            <person name="Mueller R.-W."/>
            <person name="Bruemmer F."/>
            <person name="Labrenz M."/>
            <person name="Spormann A.M."/>
            <person name="Op den Camp H."/>
            <person name="Overmann J."/>
            <person name="Amann R."/>
            <person name="Jetten M.S.M."/>
            <person name="Mascher T."/>
            <person name="Medema M.H."/>
            <person name="Devos D.P."/>
            <person name="Kaster A.-K."/>
            <person name="Ovreas L."/>
            <person name="Rohde M."/>
            <person name="Galperin M.Y."/>
            <person name="Jogler C."/>
        </authorList>
    </citation>
    <scope>NUCLEOTIDE SEQUENCE [LARGE SCALE GENOMIC DNA]</scope>
    <source>
        <strain evidence="3">Pan97</strain>
    </source>
</reference>
<accession>A0A518CB22</accession>
<feature type="region of interest" description="Disordered" evidence="1">
    <location>
        <begin position="100"/>
        <end position="122"/>
    </location>
</feature>
<evidence type="ECO:0000256" key="1">
    <source>
        <dbReference type="SAM" id="MobiDB-lite"/>
    </source>
</evidence>
<dbReference type="Proteomes" id="UP000318626">
    <property type="component" value="Chromosome"/>
</dbReference>
<dbReference type="AlphaFoldDB" id="A0A518CB22"/>
<gene>
    <name evidence="2" type="ORF">Pan97_34840</name>
</gene>
<sequence length="122" mass="13877">MNFDHKDFFVSDGYSEEATIAAAKGIHGELRFRYRPMLHNQREKWAEDLQRTHQGETSNVMAKAIGEHLLTWSLPIDVKPDLLRTLRPQLLDKIYSTIAGYRPSDSADDNAGSFDEAADLKN</sequence>
<dbReference type="OrthoDB" id="286770at2"/>
<keyword evidence="3" id="KW-1185">Reference proteome</keyword>
<evidence type="ECO:0000313" key="3">
    <source>
        <dbReference type="Proteomes" id="UP000318626"/>
    </source>
</evidence>
<organism evidence="2 3">
    <name type="scientific">Bremerella volcania</name>
    <dbReference type="NCBI Taxonomy" id="2527984"/>
    <lineage>
        <taxon>Bacteria</taxon>
        <taxon>Pseudomonadati</taxon>
        <taxon>Planctomycetota</taxon>
        <taxon>Planctomycetia</taxon>
        <taxon>Pirellulales</taxon>
        <taxon>Pirellulaceae</taxon>
        <taxon>Bremerella</taxon>
    </lineage>
</organism>
<evidence type="ECO:0000313" key="2">
    <source>
        <dbReference type="EMBL" id="QDU76435.1"/>
    </source>
</evidence>
<proteinExistence type="predicted"/>
<protein>
    <submittedName>
        <fullName evidence="2">Uncharacterized protein</fullName>
    </submittedName>
</protein>
<dbReference type="KEGG" id="bvo:Pan97_34840"/>
<dbReference type="EMBL" id="CP036289">
    <property type="protein sequence ID" value="QDU76435.1"/>
    <property type="molecule type" value="Genomic_DNA"/>
</dbReference>
<name>A0A518CB22_9BACT</name>